<sequence length="79" mass="9629">MIPTIRDYYSKVIDSPYSIAICESKELENENRLRYLENIIYQINNRTTKRNIWDFIFLISEYTRYKIITIFGIKITLKK</sequence>
<accession>A0A5C8D5M1</accession>
<dbReference type="Proteomes" id="UP000324638">
    <property type="component" value="Unassembled WGS sequence"/>
</dbReference>
<organism evidence="1 2">
    <name type="scientific">Brachyspira aalborgi</name>
    <dbReference type="NCBI Taxonomy" id="29522"/>
    <lineage>
        <taxon>Bacteria</taxon>
        <taxon>Pseudomonadati</taxon>
        <taxon>Spirochaetota</taxon>
        <taxon>Spirochaetia</taxon>
        <taxon>Brachyspirales</taxon>
        <taxon>Brachyspiraceae</taxon>
        <taxon>Brachyspira</taxon>
    </lineage>
</organism>
<proteinExistence type="predicted"/>
<evidence type="ECO:0000313" key="2">
    <source>
        <dbReference type="Proteomes" id="UP000324638"/>
    </source>
</evidence>
<gene>
    <name evidence="1" type="ORF">EPJ79_06530</name>
</gene>
<dbReference type="AlphaFoldDB" id="A0A5C8D5M1"/>
<evidence type="ECO:0000313" key="1">
    <source>
        <dbReference type="EMBL" id="TXJ20789.1"/>
    </source>
</evidence>
<dbReference type="EMBL" id="SAXU01000001">
    <property type="protein sequence ID" value="TXJ20789.1"/>
    <property type="molecule type" value="Genomic_DNA"/>
</dbReference>
<dbReference type="RefSeq" id="WP_147738883.1">
    <property type="nucleotide sequence ID" value="NZ_SAXU01000001.1"/>
</dbReference>
<protein>
    <submittedName>
        <fullName evidence="1">Uncharacterized protein</fullName>
    </submittedName>
</protein>
<name>A0A5C8D5M1_9SPIR</name>
<reference evidence="1 2" key="1">
    <citation type="journal article" date="1992" name="Lakartidningen">
        <title>[Penicillin V and not amoxicillin is the first choice preparation in acute otitis].</title>
        <authorList>
            <person name="Kamme C."/>
            <person name="Lundgren K."/>
            <person name="Prellner K."/>
        </authorList>
    </citation>
    <scope>NUCLEOTIDE SEQUENCE [LARGE SCALE GENOMIC DNA]</scope>
    <source>
        <strain evidence="1 2">513A</strain>
    </source>
</reference>
<comment type="caution">
    <text evidence="1">The sequence shown here is derived from an EMBL/GenBank/DDBJ whole genome shotgun (WGS) entry which is preliminary data.</text>
</comment>